<comment type="caution">
    <text evidence="1">The sequence shown here is derived from an EMBL/GenBank/DDBJ whole genome shotgun (WGS) entry which is preliminary data.</text>
</comment>
<evidence type="ECO:0000313" key="2">
    <source>
        <dbReference type="Proteomes" id="UP000050964"/>
    </source>
</evidence>
<accession>A0A837RJM5</accession>
<reference evidence="1 2" key="1">
    <citation type="journal article" date="2015" name="Genome Announc.">
        <title>Expanding the biotechnology potential of lactobacilli through comparative genomics of 213 strains and associated genera.</title>
        <authorList>
            <person name="Sun Z."/>
            <person name="Harris H.M."/>
            <person name="McCann A."/>
            <person name="Guo C."/>
            <person name="Argimon S."/>
            <person name="Zhang W."/>
            <person name="Yang X."/>
            <person name="Jeffery I.B."/>
            <person name="Cooney J.C."/>
            <person name="Kagawa T.F."/>
            <person name="Liu W."/>
            <person name="Song Y."/>
            <person name="Salvetti E."/>
            <person name="Wrobel A."/>
            <person name="Rasinkangas P."/>
            <person name="Parkhill J."/>
            <person name="Rea M.C."/>
            <person name="O'Sullivan O."/>
            <person name="Ritari J."/>
            <person name="Douillard F.P."/>
            <person name="Paul Ross R."/>
            <person name="Yang R."/>
            <person name="Briner A.E."/>
            <person name="Felis G.E."/>
            <person name="de Vos W.M."/>
            <person name="Barrangou R."/>
            <person name="Klaenhammer T.R."/>
            <person name="Caufield P.W."/>
            <person name="Cui Y."/>
            <person name="Zhang H."/>
            <person name="O'Toole P.W."/>
        </authorList>
    </citation>
    <scope>NUCLEOTIDE SEQUENCE [LARGE SCALE GENOMIC DNA]</scope>
    <source>
        <strain evidence="1 2">JCM 15951</strain>
    </source>
</reference>
<sequence>MMMPSALKIPISQITNIHEDTYYGSQRIQFEYNHQKYIFIYSGYGEFDYLKENLKTAVAI</sequence>
<proteinExistence type="predicted"/>
<gene>
    <name evidence="1" type="ORF">FD26_GL000614</name>
</gene>
<dbReference type="EMBL" id="AZDB01000019">
    <property type="protein sequence ID" value="KRK42408.1"/>
    <property type="molecule type" value="Genomic_DNA"/>
</dbReference>
<evidence type="ECO:0000313" key="1">
    <source>
        <dbReference type="EMBL" id="KRK42408.1"/>
    </source>
</evidence>
<dbReference type="AlphaFoldDB" id="A0A837RJM5"/>
<protein>
    <submittedName>
        <fullName evidence="1">Uncharacterized protein</fullName>
    </submittedName>
</protein>
<name>A0A837RJM5_9LACO</name>
<organism evidence="1 2">
    <name type="scientific">Companilactobacillus crustorum JCM 15951</name>
    <dbReference type="NCBI Taxonomy" id="1423737"/>
    <lineage>
        <taxon>Bacteria</taxon>
        <taxon>Bacillati</taxon>
        <taxon>Bacillota</taxon>
        <taxon>Bacilli</taxon>
        <taxon>Lactobacillales</taxon>
        <taxon>Lactobacillaceae</taxon>
        <taxon>Companilactobacillus</taxon>
    </lineage>
</organism>
<dbReference type="Proteomes" id="UP000050964">
    <property type="component" value="Unassembled WGS sequence"/>
</dbReference>